<dbReference type="SUPFAM" id="SSF55874">
    <property type="entry name" value="ATPase domain of HSP90 chaperone/DNA topoisomerase II/histidine kinase"/>
    <property type="match status" value="1"/>
</dbReference>
<dbReference type="PANTHER" id="PTHR43711:SF1">
    <property type="entry name" value="HISTIDINE KINASE 1"/>
    <property type="match status" value="1"/>
</dbReference>
<protein>
    <recommendedName>
        <fullName evidence="2">histidine kinase</fullName>
        <ecNumber evidence="2">2.7.13.3</ecNumber>
    </recommendedName>
</protein>
<comment type="catalytic activity">
    <reaction evidence="1">
        <text>ATP + protein L-histidine = ADP + protein N-phospho-L-histidine.</text>
        <dbReference type="EC" id="2.7.13.3"/>
    </reaction>
</comment>
<dbReference type="CDD" id="cd00082">
    <property type="entry name" value="HisKA"/>
    <property type="match status" value="1"/>
</dbReference>
<keyword evidence="4" id="KW-0808">Transferase</keyword>
<dbReference type="InterPro" id="IPR004358">
    <property type="entry name" value="Sig_transdc_His_kin-like_C"/>
</dbReference>
<keyword evidence="10" id="KW-1185">Reference proteome</keyword>
<dbReference type="Proteomes" id="UP000184474">
    <property type="component" value="Unassembled WGS sequence"/>
</dbReference>
<dbReference type="InterPro" id="IPR036890">
    <property type="entry name" value="HATPase_C_sf"/>
</dbReference>
<evidence type="ECO:0000256" key="5">
    <source>
        <dbReference type="ARBA" id="ARBA00022777"/>
    </source>
</evidence>
<evidence type="ECO:0000256" key="3">
    <source>
        <dbReference type="ARBA" id="ARBA00022553"/>
    </source>
</evidence>
<dbReference type="PROSITE" id="PS50109">
    <property type="entry name" value="HIS_KIN"/>
    <property type="match status" value="1"/>
</dbReference>
<dbReference type="PRINTS" id="PR00344">
    <property type="entry name" value="BCTRLSENSOR"/>
</dbReference>
<dbReference type="InterPro" id="IPR050736">
    <property type="entry name" value="Sensor_HK_Regulatory"/>
</dbReference>
<evidence type="ECO:0000256" key="7">
    <source>
        <dbReference type="SAM" id="Phobius"/>
    </source>
</evidence>
<dbReference type="InterPro" id="IPR003661">
    <property type="entry name" value="HisK_dim/P_dom"/>
</dbReference>
<dbReference type="Gene3D" id="3.30.565.10">
    <property type="entry name" value="Histidine kinase-like ATPase, C-terminal domain"/>
    <property type="match status" value="1"/>
</dbReference>
<evidence type="ECO:0000256" key="2">
    <source>
        <dbReference type="ARBA" id="ARBA00012438"/>
    </source>
</evidence>
<accession>A0A1M6MZL4</accession>
<dbReference type="GO" id="GO:0000155">
    <property type="term" value="F:phosphorelay sensor kinase activity"/>
    <property type="evidence" value="ECO:0007669"/>
    <property type="project" value="InterPro"/>
</dbReference>
<reference evidence="10" key="1">
    <citation type="submission" date="2016-11" db="EMBL/GenBank/DDBJ databases">
        <authorList>
            <person name="Varghese N."/>
            <person name="Submissions S."/>
        </authorList>
    </citation>
    <scope>NUCLEOTIDE SEQUENCE [LARGE SCALE GENOMIC DNA]</scope>
    <source>
        <strain evidence="10">DSM 26134</strain>
    </source>
</reference>
<gene>
    <name evidence="9" type="ORF">SAMN04488028_10232</name>
</gene>
<dbReference type="Pfam" id="PF00512">
    <property type="entry name" value="HisKA"/>
    <property type="match status" value="1"/>
</dbReference>
<evidence type="ECO:0000259" key="8">
    <source>
        <dbReference type="PROSITE" id="PS50109"/>
    </source>
</evidence>
<dbReference type="Gene3D" id="1.10.287.130">
    <property type="match status" value="1"/>
</dbReference>
<keyword evidence="7" id="KW-0812">Transmembrane</keyword>
<dbReference type="SUPFAM" id="SSF47384">
    <property type="entry name" value="Homodimeric domain of signal transducing histidine kinase"/>
    <property type="match status" value="1"/>
</dbReference>
<keyword evidence="3" id="KW-0597">Phosphoprotein</keyword>
<feature type="domain" description="Histidine kinase" evidence="8">
    <location>
        <begin position="144"/>
        <end position="362"/>
    </location>
</feature>
<proteinExistence type="predicted"/>
<evidence type="ECO:0000313" key="10">
    <source>
        <dbReference type="Proteomes" id="UP000184474"/>
    </source>
</evidence>
<dbReference type="InterPro" id="IPR003594">
    <property type="entry name" value="HATPase_dom"/>
</dbReference>
<dbReference type="SMART" id="SM00387">
    <property type="entry name" value="HATPase_c"/>
    <property type="match status" value="1"/>
</dbReference>
<dbReference type="PANTHER" id="PTHR43711">
    <property type="entry name" value="TWO-COMPONENT HISTIDINE KINASE"/>
    <property type="match status" value="1"/>
</dbReference>
<evidence type="ECO:0000256" key="1">
    <source>
        <dbReference type="ARBA" id="ARBA00000085"/>
    </source>
</evidence>
<dbReference type="InterPro" id="IPR036097">
    <property type="entry name" value="HisK_dim/P_sf"/>
</dbReference>
<evidence type="ECO:0000256" key="6">
    <source>
        <dbReference type="ARBA" id="ARBA00023012"/>
    </source>
</evidence>
<feature type="transmembrane region" description="Helical" evidence="7">
    <location>
        <begin position="47"/>
        <end position="68"/>
    </location>
</feature>
<dbReference type="InterPro" id="IPR005467">
    <property type="entry name" value="His_kinase_dom"/>
</dbReference>
<evidence type="ECO:0000313" key="9">
    <source>
        <dbReference type="EMBL" id="SHJ88967.1"/>
    </source>
</evidence>
<keyword evidence="5 9" id="KW-0418">Kinase</keyword>
<sequence>MVTVGTLGLWDRISFSGRELLQAVGNLPEAPEVGDEYARTASGNFDLLFTLLAIFSLAGAYLIVKQFFRRIKIQRRVLQKKVEERTFEISKQKEELQKKSEELQMAYEEIKFKNLAIEEAFEHLSNSYEKMSDLNREKDGMMNVVAHDLRTPLNNIEGLIQLISMDGNLNADQVEYISKIRTVVQRGNEMIRDLLDINMAKKMKPELKLIAFSIPEFLSSWKMNFEKALVAKNQSLRISGAYKEIQLNTDMGLLSRIMDNLMSNAMKFSEPEKSMFLDINLVEEGKVKIVLRDEGPGISEKDQAKMFKPFTRLSARPTAGEHSNGLGLSIIKSLTEQLGGKIAVKSKLGVGTAFEIVIPCSPKKV</sequence>
<organism evidence="9 10">
    <name type="scientific">Reichenbachiella agariperforans</name>
    <dbReference type="NCBI Taxonomy" id="156994"/>
    <lineage>
        <taxon>Bacteria</taxon>
        <taxon>Pseudomonadati</taxon>
        <taxon>Bacteroidota</taxon>
        <taxon>Cytophagia</taxon>
        <taxon>Cytophagales</taxon>
        <taxon>Reichenbachiellaceae</taxon>
        <taxon>Reichenbachiella</taxon>
    </lineage>
</organism>
<dbReference type="SMART" id="SM00388">
    <property type="entry name" value="HisKA"/>
    <property type="match status" value="1"/>
</dbReference>
<keyword evidence="7" id="KW-1133">Transmembrane helix</keyword>
<dbReference type="AlphaFoldDB" id="A0A1M6MZL4"/>
<dbReference type="EC" id="2.7.13.3" evidence="2"/>
<keyword evidence="7" id="KW-0472">Membrane</keyword>
<dbReference type="EMBL" id="FRAA01000002">
    <property type="protein sequence ID" value="SHJ88967.1"/>
    <property type="molecule type" value="Genomic_DNA"/>
</dbReference>
<keyword evidence="6" id="KW-0902">Two-component regulatory system</keyword>
<dbReference type="STRING" id="156994.SAMN04488028_10232"/>
<evidence type="ECO:0000256" key="4">
    <source>
        <dbReference type="ARBA" id="ARBA00022679"/>
    </source>
</evidence>
<name>A0A1M6MZL4_REIAG</name>
<dbReference type="Pfam" id="PF02518">
    <property type="entry name" value="HATPase_c"/>
    <property type="match status" value="1"/>
</dbReference>